<proteinExistence type="predicted"/>
<dbReference type="EMBL" id="JNVM01000009">
    <property type="protein sequence ID" value="KEQ25881.1"/>
    <property type="molecule type" value="Genomic_DNA"/>
</dbReference>
<keyword evidence="2" id="KW-1185">Reference proteome</keyword>
<dbReference type="Proteomes" id="UP000028123">
    <property type="component" value="Unassembled WGS sequence"/>
</dbReference>
<reference evidence="1 2" key="1">
    <citation type="submission" date="2014-06" db="EMBL/GenBank/DDBJ databases">
        <title>Draft genome sequence of Paenibacillus sp. MSt1.</title>
        <authorList>
            <person name="Aw Y.K."/>
            <person name="Ong K.S."/>
            <person name="Gan H.M."/>
            <person name="Lee S.M."/>
        </authorList>
    </citation>
    <scope>NUCLEOTIDE SEQUENCE [LARGE SCALE GENOMIC DNA]</scope>
    <source>
        <strain evidence="1 2">MSt1</strain>
    </source>
</reference>
<sequence>MTSKRHLKYIYHDAVVTALQLPDDSTVYFHINLSTLFYKETNNKVILELHQILNYEDFLEFLGIDGSQRLDKFLRIDGIMFATNTIHGNLLITIDIDHLGAFGLCLNAVHEEGDAETNDEYQF</sequence>
<dbReference type="AlphaFoldDB" id="A0A081P5A8"/>
<accession>A0A081P5A8</accession>
<comment type="caution">
    <text evidence="1">The sequence shown here is derived from an EMBL/GenBank/DDBJ whole genome shotgun (WGS) entry which is preliminary data.</text>
</comment>
<name>A0A081P5A8_9BACL</name>
<organism evidence="1 2">
    <name type="scientific">Paenibacillus tyrfis</name>
    <dbReference type="NCBI Taxonomy" id="1501230"/>
    <lineage>
        <taxon>Bacteria</taxon>
        <taxon>Bacillati</taxon>
        <taxon>Bacillota</taxon>
        <taxon>Bacilli</taxon>
        <taxon>Bacillales</taxon>
        <taxon>Paenibacillaceae</taxon>
        <taxon>Paenibacillus</taxon>
    </lineage>
</organism>
<evidence type="ECO:0000313" key="2">
    <source>
        <dbReference type="Proteomes" id="UP000028123"/>
    </source>
</evidence>
<gene>
    <name evidence="1" type="ORF">ET33_37595</name>
</gene>
<evidence type="ECO:0000313" key="1">
    <source>
        <dbReference type="EMBL" id="KEQ25881.1"/>
    </source>
</evidence>
<protein>
    <submittedName>
        <fullName evidence="1">Uncharacterized protein</fullName>
    </submittedName>
</protein>